<name>A0A8E2JJE6_9PEZI</name>
<evidence type="ECO:0000313" key="2">
    <source>
        <dbReference type="Proteomes" id="UP000250266"/>
    </source>
</evidence>
<evidence type="ECO:0000313" key="1">
    <source>
        <dbReference type="EMBL" id="OCK84845.1"/>
    </source>
</evidence>
<dbReference type="AlphaFoldDB" id="A0A8E2JJE6"/>
<organism evidence="1 2">
    <name type="scientific">Lepidopterella palustris CBS 459.81</name>
    <dbReference type="NCBI Taxonomy" id="1314670"/>
    <lineage>
        <taxon>Eukaryota</taxon>
        <taxon>Fungi</taxon>
        <taxon>Dikarya</taxon>
        <taxon>Ascomycota</taxon>
        <taxon>Pezizomycotina</taxon>
        <taxon>Dothideomycetes</taxon>
        <taxon>Pleosporomycetidae</taxon>
        <taxon>Mytilinidiales</taxon>
        <taxon>Argynnaceae</taxon>
        <taxon>Lepidopterella</taxon>
    </lineage>
</organism>
<gene>
    <name evidence="1" type="ORF">K432DRAFT_439750</name>
</gene>
<accession>A0A8E2JJE6</accession>
<dbReference type="Proteomes" id="UP000250266">
    <property type="component" value="Unassembled WGS sequence"/>
</dbReference>
<keyword evidence="2" id="KW-1185">Reference proteome</keyword>
<dbReference type="EMBL" id="KV744829">
    <property type="protein sequence ID" value="OCK84845.1"/>
    <property type="molecule type" value="Genomic_DNA"/>
</dbReference>
<proteinExistence type="predicted"/>
<protein>
    <submittedName>
        <fullName evidence="1">Uncharacterized protein</fullName>
    </submittedName>
</protein>
<reference evidence="1 2" key="1">
    <citation type="journal article" date="2016" name="Nat. Commun.">
        <title>Ectomycorrhizal ecology is imprinted in the genome of the dominant symbiotic fungus Cenococcum geophilum.</title>
        <authorList>
            <consortium name="DOE Joint Genome Institute"/>
            <person name="Peter M."/>
            <person name="Kohler A."/>
            <person name="Ohm R.A."/>
            <person name="Kuo A."/>
            <person name="Krutzmann J."/>
            <person name="Morin E."/>
            <person name="Arend M."/>
            <person name="Barry K.W."/>
            <person name="Binder M."/>
            <person name="Choi C."/>
            <person name="Clum A."/>
            <person name="Copeland A."/>
            <person name="Grisel N."/>
            <person name="Haridas S."/>
            <person name="Kipfer T."/>
            <person name="LaButti K."/>
            <person name="Lindquist E."/>
            <person name="Lipzen A."/>
            <person name="Maire R."/>
            <person name="Meier B."/>
            <person name="Mihaltcheva S."/>
            <person name="Molinier V."/>
            <person name="Murat C."/>
            <person name="Poggeler S."/>
            <person name="Quandt C.A."/>
            <person name="Sperisen C."/>
            <person name="Tritt A."/>
            <person name="Tisserant E."/>
            <person name="Crous P.W."/>
            <person name="Henrissat B."/>
            <person name="Nehls U."/>
            <person name="Egli S."/>
            <person name="Spatafora J.W."/>
            <person name="Grigoriev I.V."/>
            <person name="Martin F.M."/>
        </authorList>
    </citation>
    <scope>NUCLEOTIDE SEQUENCE [LARGE SCALE GENOMIC DNA]</scope>
    <source>
        <strain evidence="1 2">CBS 459.81</strain>
    </source>
</reference>
<sequence>MPGCSILINLQSSTLKKNIVPLCFISIIPMSLWPLLSMLRSTSLLFFPSHLSQLTSFNSSSIHLLQPLEFGVFSPLAKAYKRRIQEHSVYSAENINRQTLQYLNNGLVEKQQKSGRNLVEAACGDARMLSVAEAQKQNELEKKLRQKQAIAERFHVLRGKSTFVPLV</sequence>
<dbReference type="OrthoDB" id="5425161at2759"/>